<dbReference type="Gene3D" id="2.120.10.30">
    <property type="entry name" value="TolB, C-terminal domain"/>
    <property type="match status" value="1"/>
</dbReference>
<keyword evidence="1" id="KW-0378">Hydrolase</keyword>
<dbReference type="AlphaFoldDB" id="A0A7S4E3M7"/>
<dbReference type="OrthoDB" id="186217at2759"/>
<evidence type="ECO:0000313" key="6">
    <source>
        <dbReference type="Proteomes" id="UP000789595"/>
    </source>
</evidence>
<dbReference type="InterPro" id="IPR011042">
    <property type="entry name" value="6-blade_b-propeller_TolB-like"/>
</dbReference>
<feature type="compositionally biased region" description="Low complexity" evidence="2">
    <location>
        <begin position="31"/>
        <end position="45"/>
    </location>
</feature>
<dbReference type="Proteomes" id="UP000789595">
    <property type="component" value="Unassembled WGS sequence"/>
</dbReference>
<organism evidence="4">
    <name type="scientific">Pelagomonas calceolata</name>
    <dbReference type="NCBI Taxonomy" id="35677"/>
    <lineage>
        <taxon>Eukaryota</taxon>
        <taxon>Sar</taxon>
        <taxon>Stramenopiles</taxon>
        <taxon>Ochrophyta</taxon>
        <taxon>Pelagophyceae</taxon>
        <taxon>Pelagomonadales</taxon>
        <taxon>Pelagomonadaceae</taxon>
        <taxon>Pelagomonas</taxon>
    </lineage>
</organism>
<dbReference type="Pfam" id="PF08450">
    <property type="entry name" value="SGL"/>
    <property type="match status" value="1"/>
</dbReference>
<protein>
    <recommendedName>
        <fullName evidence="3">SMP-30/Gluconolactonase/LRE-like region domain-containing protein</fullName>
    </recommendedName>
</protein>
<accession>A0A7S4E3M7</accession>
<feature type="region of interest" description="Disordered" evidence="2">
    <location>
        <begin position="1"/>
        <end position="55"/>
    </location>
</feature>
<evidence type="ECO:0000313" key="4">
    <source>
        <dbReference type="EMBL" id="CAE0688489.1"/>
    </source>
</evidence>
<dbReference type="GO" id="GO:0016787">
    <property type="term" value="F:hydrolase activity"/>
    <property type="evidence" value="ECO:0007669"/>
    <property type="project" value="UniProtKB-KW"/>
</dbReference>
<evidence type="ECO:0000256" key="2">
    <source>
        <dbReference type="SAM" id="MobiDB-lite"/>
    </source>
</evidence>
<dbReference type="EMBL" id="HBIW01004823">
    <property type="protein sequence ID" value="CAE0688489.1"/>
    <property type="molecule type" value="Transcribed_RNA"/>
</dbReference>
<dbReference type="InterPro" id="IPR013658">
    <property type="entry name" value="SGL"/>
</dbReference>
<dbReference type="SUPFAM" id="SSF63829">
    <property type="entry name" value="Calcium-dependent phosphotriesterase"/>
    <property type="match status" value="1"/>
</dbReference>
<proteinExistence type="predicted"/>
<dbReference type="InterPro" id="IPR051262">
    <property type="entry name" value="SMP-30/CGR1_Lactonase"/>
</dbReference>
<reference evidence="5" key="2">
    <citation type="submission" date="2021-11" db="EMBL/GenBank/DDBJ databases">
        <authorList>
            <consortium name="Genoscope - CEA"/>
            <person name="William W."/>
        </authorList>
    </citation>
    <scope>NUCLEOTIDE SEQUENCE</scope>
</reference>
<name>A0A7S4E3M7_9STRA</name>
<gene>
    <name evidence="4" type="ORF">PCAL00307_LOCUS3923</name>
    <name evidence="5" type="ORF">PECAL_5P25590</name>
</gene>
<feature type="domain" description="SMP-30/Gluconolactonase/LRE-like region" evidence="3">
    <location>
        <begin position="249"/>
        <end position="348"/>
    </location>
</feature>
<sequence>MPRTRPGLQDNANSTPANKRASSMPRRRNTPGGPAAFAAYANGPGAAPPPPPRPSKAKAAAAYAFRFVKSPDNWWLLLLLASAALYAQLLDAALAPKALEGFAVTGDAKFYRDVVARHAKARVLVDGLGPLASPVWRAHDDANDLLFAEAPAQRVWRHEDGTGLVRVGASVFLDATGPLACVATAELDALVLCGDQNVVTVADDGARETLWAGAATAISRGATHVAGERNGTFVVEFRNGTAVAALAAAPLALAFSPDAKTLYVRTVDAVLALACADSCAEARVFHEADLGEGAGLAVDGAGRVYATTENGVAVLAAPEGALLGTLEVDDTPTGLALATDAHLYVTTAGGRLLRVPVRRGVRPADVVAS</sequence>
<reference evidence="4" key="1">
    <citation type="submission" date="2021-01" db="EMBL/GenBank/DDBJ databases">
        <authorList>
            <person name="Corre E."/>
            <person name="Pelletier E."/>
            <person name="Niang G."/>
            <person name="Scheremetjew M."/>
            <person name="Finn R."/>
            <person name="Kale V."/>
            <person name="Holt S."/>
            <person name="Cochrane G."/>
            <person name="Meng A."/>
            <person name="Brown T."/>
            <person name="Cohen L."/>
        </authorList>
    </citation>
    <scope>NUCLEOTIDE SEQUENCE</scope>
    <source>
        <strain evidence="4">CCMP1756</strain>
    </source>
</reference>
<keyword evidence="6" id="KW-1185">Reference proteome</keyword>
<evidence type="ECO:0000259" key="3">
    <source>
        <dbReference type="Pfam" id="PF08450"/>
    </source>
</evidence>
<dbReference type="EMBL" id="CAKKNE010000005">
    <property type="protein sequence ID" value="CAH0378041.1"/>
    <property type="molecule type" value="Genomic_DNA"/>
</dbReference>
<feature type="compositionally biased region" description="Polar residues" evidence="2">
    <location>
        <begin position="10"/>
        <end position="21"/>
    </location>
</feature>
<dbReference type="PANTHER" id="PTHR47572">
    <property type="entry name" value="LIPOPROTEIN-RELATED"/>
    <property type="match status" value="1"/>
</dbReference>
<dbReference type="PANTHER" id="PTHR47572:SF4">
    <property type="entry name" value="LACTONASE DRP35"/>
    <property type="match status" value="1"/>
</dbReference>
<evidence type="ECO:0000313" key="5">
    <source>
        <dbReference type="EMBL" id="CAH0378041.1"/>
    </source>
</evidence>
<evidence type="ECO:0000256" key="1">
    <source>
        <dbReference type="ARBA" id="ARBA00022801"/>
    </source>
</evidence>